<dbReference type="Proteomes" id="UP001516662">
    <property type="component" value="Unassembled WGS sequence"/>
</dbReference>
<dbReference type="InterPro" id="IPR041262">
    <property type="entry name" value="GerD_central"/>
</dbReference>
<dbReference type="PROSITE" id="PS51257">
    <property type="entry name" value="PROKAR_LIPOPROTEIN"/>
    <property type="match status" value="1"/>
</dbReference>
<dbReference type="EMBL" id="JADCLJ010000004">
    <property type="protein sequence ID" value="MBE4906566.1"/>
    <property type="molecule type" value="Genomic_DNA"/>
</dbReference>
<sequence>MKKWMSLLVFSCFILIIGCAPREQGNQKLDYEETKKMVVDILKTDEGKKAIEEMLTDEKMKQNLVINQDIVTKSIQDTLLSEDGITFWKKNFEDPKFVETFAKSMQEQHEKVIKDLMKDPEYQKMMIEILKNPEMEEAMVEVLRSQEMRAHIQTVITETIESPLFKAKMQDLLIKGAEEIQANKDKKKEEGGGES</sequence>
<protein>
    <submittedName>
        <fullName evidence="2">Spore gernimation protein GerD</fullName>
    </submittedName>
</protein>
<evidence type="ECO:0000313" key="3">
    <source>
        <dbReference type="Proteomes" id="UP001516662"/>
    </source>
</evidence>
<comment type="caution">
    <text evidence="2">The sequence shown here is derived from an EMBL/GenBank/DDBJ whole genome shotgun (WGS) entry which is preliminary data.</text>
</comment>
<evidence type="ECO:0000259" key="1">
    <source>
        <dbReference type="Pfam" id="PF17898"/>
    </source>
</evidence>
<dbReference type="RefSeq" id="WP_193534088.1">
    <property type="nucleotide sequence ID" value="NZ_JADCLJ010000004.1"/>
</dbReference>
<accession>A0ABR9QDK8</accession>
<reference evidence="2 3" key="1">
    <citation type="submission" date="2020-10" db="EMBL/GenBank/DDBJ databases">
        <title>Bacillus sp. HD4P25, an endophyte from a halophyte.</title>
        <authorList>
            <person name="Sun J.-Q."/>
        </authorList>
    </citation>
    <scope>NUCLEOTIDE SEQUENCE [LARGE SCALE GENOMIC DNA]</scope>
    <source>
        <strain evidence="2 3">YIM 93174</strain>
    </source>
</reference>
<name>A0ABR9QDK8_9BACI</name>
<gene>
    <name evidence="2" type="ORF">IMZ08_00670</name>
</gene>
<proteinExistence type="predicted"/>
<feature type="domain" description="Spore germination GerD central core" evidence="1">
    <location>
        <begin position="64"/>
        <end position="175"/>
    </location>
</feature>
<dbReference type="NCBIfam" id="NF040801">
    <property type="entry name" value="spore_GerD"/>
    <property type="match status" value="1"/>
</dbReference>
<organism evidence="2 3">
    <name type="scientific">Litchfieldia luteola</name>
    <dbReference type="NCBI Taxonomy" id="682179"/>
    <lineage>
        <taxon>Bacteria</taxon>
        <taxon>Bacillati</taxon>
        <taxon>Bacillota</taxon>
        <taxon>Bacilli</taxon>
        <taxon>Bacillales</taxon>
        <taxon>Bacillaceae</taxon>
        <taxon>Litchfieldia</taxon>
    </lineage>
</organism>
<keyword evidence="3" id="KW-1185">Reference proteome</keyword>
<evidence type="ECO:0000313" key="2">
    <source>
        <dbReference type="EMBL" id="MBE4906566.1"/>
    </source>
</evidence>
<dbReference type="Pfam" id="PF17898">
    <property type="entry name" value="GerD"/>
    <property type="match status" value="1"/>
</dbReference>